<evidence type="ECO:0000313" key="3">
    <source>
        <dbReference type="EMBL" id="CAD6991896.1"/>
    </source>
</evidence>
<feature type="region of interest" description="Disordered" evidence="2">
    <location>
        <begin position="279"/>
        <end position="306"/>
    </location>
</feature>
<dbReference type="Proteomes" id="UP000606786">
    <property type="component" value="Unassembled WGS sequence"/>
</dbReference>
<feature type="compositionally biased region" description="Polar residues" evidence="2">
    <location>
        <begin position="23"/>
        <end position="36"/>
    </location>
</feature>
<name>A0A811U0S8_CERCA</name>
<protein>
    <submittedName>
        <fullName evidence="3">(Mediterranean fruit fly) hypothetical protein</fullName>
    </submittedName>
</protein>
<feature type="region of interest" description="Disordered" evidence="2">
    <location>
        <begin position="1"/>
        <end position="63"/>
    </location>
</feature>
<evidence type="ECO:0000256" key="1">
    <source>
        <dbReference type="SAM" id="Coils"/>
    </source>
</evidence>
<dbReference type="EMBL" id="CAJHJT010000001">
    <property type="protein sequence ID" value="CAD6991896.1"/>
    <property type="molecule type" value="Genomic_DNA"/>
</dbReference>
<gene>
    <name evidence="3" type="ORF">CCAP1982_LOCUS786</name>
</gene>
<evidence type="ECO:0000256" key="2">
    <source>
        <dbReference type="SAM" id="MobiDB-lite"/>
    </source>
</evidence>
<dbReference type="OrthoDB" id="8067121at2759"/>
<dbReference type="AlphaFoldDB" id="A0A811U0S8"/>
<evidence type="ECO:0000313" key="4">
    <source>
        <dbReference type="Proteomes" id="UP000606786"/>
    </source>
</evidence>
<proteinExistence type="predicted"/>
<reference evidence="3" key="1">
    <citation type="submission" date="2020-11" db="EMBL/GenBank/DDBJ databases">
        <authorList>
            <person name="Whitehead M."/>
        </authorList>
    </citation>
    <scope>NUCLEOTIDE SEQUENCE</scope>
    <source>
        <strain evidence="3">EGII</strain>
    </source>
</reference>
<keyword evidence="1" id="KW-0175">Coiled coil</keyword>
<sequence>MVPDIQVPPKKLKSRPPPLRPTTAKNNNGRRSTQIKNGKRISLPTDSEPSVETKNCKPKCPCDPKQTKNKQNFQYQDMKNRMEAISEEAEQVSDDEEPFSSKNIQNSCADFLNIVHDTVLETVQSSVECMMRNYFVHTMEKVETLCSQMMRNECLLSKMYLDILDTETQKEANEERAQTTRCNCHSCACTEENFISFAKEKILPKGRRLSGSGNTSNNFNGNVIGAKNLRDSDNEIKTDPSLMSCTNSSQVKFKLLERSQSTTNSTGNEEVRRNITRVKDSGHLENPNGRRMQEMPNGDDTPKPHSVKFKKKAANFSTITQGPVVRKWHRCRYNVSGSVLYRY</sequence>
<keyword evidence="4" id="KW-1185">Reference proteome</keyword>
<organism evidence="3 4">
    <name type="scientific">Ceratitis capitata</name>
    <name type="common">Mediterranean fruit fly</name>
    <name type="synonym">Tephritis capitata</name>
    <dbReference type="NCBI Taxonomy" id="7213"/>
    <lineage>
        <taxon>Eukaryota</taxon>
        <taxon>Metazoa</taxon>
        <taxon>Ecdysozoa</taxon>
        <taxon>Arthropoda</taxon>
        <taxon>Hexapoda</taxon>
        <taxon>Insecta</taxon>
        <taxon>Pterygota</taxon>
        <taxon>Neoptera</taxon>
        <taxon>Endopterygota</taxon>
        <taxon>Diptera</taxon>
        <taxon>Brachycera</taxon>
        <taxon>Muscomorpha</taxon>
        <taxon>Tephritoidea</taxon>
        <taxon>Tephritidae</taxon>
        <taxon>Ceratitis</taxon>
        <taxon>Ceratitis</taxon>
    </lineage>
</organism>
<feature type="coiled-coil region" evidence="1">
    <location>
        <begin position="68"/>
        <end position="95"/>
    </location>
</feature>
<comment type="caution">
    <text evidence="3">The sequence shown here is derived from an EMBL/GenBank/DDBJ whole genome shotgun (WGS) entry which is preliminary data.</text>
</comment>
<feature type="compositionally biased region" description="Polar residues" evidence="2">
    <location>
        <begin position="44"/>
        <end position="53"/>
    </location>
</feature>
<accession>A0A811U0S8</accession>